<name>A0A7W6PSE1_9HYPH</name>
<dbReference type="InterPro" id="IPR000836">
    <property type="entry name" value="PRTase_dom"/>
</dbReference>
<dbReference type="RefSeq" id="WP_183898126.1">
    <property type="nucleotide sequence ID" value="NZ_JACIEC010000022.1"/>
</dbReference>
<gene>
    <name evidence="1" type="ORF">GGQ72_004770</name>
</gene>
<dbReference type="AlphaFoldDB" id="A0A7W6PSE1"/>
<comment type="caution">
    <text evidence="1">The sequence shown here is derived from an EMBL/GenBank/DDBJ whole genome shotgun (WGS) entry which is preliminary data.</text>
</comment>
<dbReference type="SUPFAM" id="SSF53271">
    <property type="entry name" value="PRTase-like"/>
    <property type="match status" value="1"/>
</dbReference>
<sequence>MNFNYVSYDMMLDAIYCNLAALPRDLDLVVGLPRSGMIPAYAIGLILNLPVVDLQSFIDNKFVGNGHTRSLRSAIAAPHLARKLLLVDDSCNSGASVDRALIQIADSGYRGLTQTCAAIVTPYSKRLVDFSFLTVSEPRVFQWNLFHHSILSNACLDFDGVLCVDPTDDENDDGENYKRFLLNAAPLHLPTPKVGHIVSARLEKYRGETEDWLSMHGVIYGELHLLDLPNKQERIRTNAHLVHKSEIYKQTNADLFVESNLDQAQHIAANTGLPVFCVDSMQMINSLGNNPGALNRALWRSVYLRSRNVASRYLPKDITAFLKNRFGRTGR</sequence>
<keyword evidence="2" id="KW-1185">Reference proteome</keyword>
<dbReference type="EMBL" id="JACIEC010000022">
    <property type="protein sequence ID" value="MBB4146200.1"/>
    <property type="molecule type" value="Genomic_DNA"/>
</dbReference>
<reference evidence="1 2" key="1">
    <citation type="submission" date="2020-08" db="EMBL/GenBank/DDBJ databases">
        <title>Genomic Encyclopedia of Type Strains, Phase IV (KMG-IV): sequencing the most valuable type-strain genomes for metagenomic binning, comparative biology and taxonomic classification.</title>
        <authorList>
            <person name="Goeker M."/>
        </authorList>
    </citation>
    <scope>NUCLEOTIDE SEQUENCE [LARGE SCALE GENOMIC DNA]</scope>
    <source>
        <strain evidence="1 2">DSM 29514</strain>
    </source>
</reference>
<protein>
    <submittedName>
        <fullName evidence="1">Putative HAD superfamily protein/hypoxanthine phosphoribosyltransferase</fullName>
    </submittedName>
</protein>
<proteinExistence type="predicted"/>
<keyword evidence="1" id="KW-0808">Transferase</keyword>
<evidence type="ECO:0000313" key="1">
    <source>
        <dbReference type="EMBL" id="MBB4146200.1"/>
    </source>
</evidence>
<organism evidence="1 2">
    <name type="scientific">Rhizobium rhizoryzae</name>
    <dbReference type="NCBI Taxonomy" id="451876"/>
    <lineage>
        <taxon>Bacteria</taxon>
        <taxon>Pseudomonadati</taxon>
        <taxon>Pseudomonadota</taxon>
        <taxon>Alphaproteobacteria</taxon>
        <taxon>Hyphomicrobiales</taxon>
        <taxon>Rhizobiaceae</taxon>
        <taxon>Rhizobium/Agrobacterium group</taxon>
        <taxon>Rhizobium</taxon>
    </lineage>
</organism>
<dbReference type="CDD" id="cd06223">
    <property type="entry name" value="PRTases_typeI"/>
    <property type="match status" value="1"/>
</dbReference>
<dbReference type="Gene3D" id="3.40.50.2020">
    <property type="match status" value="1"/>
</dbReference>
<keyword evidence="1" id="KW-0328">Glycosyltransferase</keyword>
<accession>A0A7W6PSE1</accession>
<evidence type="ECO:0000313" key="2">
    <source>
        <dbReference type="Proteomes" id="UP000519897"/>
    </source>
</evidence>
<dbReference type="GO" id="GO:0016757">
    <property type="term" value="F:glycosyltransferase activity"/>
    <property type="evidence" value="ECO:0007669"/>
    <property type="project" value="UniProtKB-KW"/>
</dbReference>
<dbReference type="Proteomes" id="UP000519897">
    <property type="component" value="Unassembled WGS sequence"/>
</dbReference>
<dbReference type="InterPro" id="IPR029057">
    <property type="entry name" value="PRTase-like"/>
</dbReference>